<feature type="compositionally biased region" description="Acidic residues" evidence="2">
    <location>
        <begin position="499"/>
        <end position="510"/>
    </location>
</feature>
<evidence type="ECO:0000256" key="2">
    <source>
        <dbReference type="SAM" id="MobiDB-lite"/>
    </source>
</evidence>
<dbReference type="OrthoDB" id="6255506at2759"/>
<dbReference type="STRING" id="1392247.A0A3N4KC28"/>
<feature type="region of interest" description="Disordered" evidence="2">
    <location>
        <begin position="361"/>
        <end position="393"/>
    </location>
</feature>
<dbReference type="Proteomes" id="UP000277580">
    <property type="component" value="Unassembled WGS sequence"/>
</dbReference>
<feature type="region of interest" description="Disordered" evidence="2">
    <location>
        <begin position="155"/>
        <end position="332"/>
    </location>
</feature>
<dbReference type="InterPro" id="IPR013883">
    <property type="entry name" value="TF_Iwr1_dom"/>
</dbReference>
<feature type="compositionally biased region" description="Basic and acidic residues" evidence="2">
    <location>
        <begin position="295"/>
        <end position="332"/>
    </location>
</feature>
<accession>A0A3N4KC28</accession>
<feature type="compositionally biased region" description="Basic and acidic residues" evidence="2">
    <location>
        <begin position="272"/>
        <end position="287"/>
    </location>
</feature>
<dbReference type="AlphaFoldDB" id="A0A3N4KC28"/>
<feature type="compositionally biased region" description="Basic residues" evidence="2">
    <location>
        <begin position="219"/>
        <end position="242"/>
    </location>
</feature>
<feature type="region of interest" description="Disordered" evidence="2">
    <location>
        <begin position="45"/>
        <end position="131"/>
    </location>
</feature>
<gene>
    <name evidence="4" type="ORF">P167DRAFT_560690</name>
</gene>
<feature type="compositionally biased region" description="Basic and acidic residues" evidence="2">
    <location>
        <begin position="164"/>
        <end position="195"/>
    </location>
</feature>
<dbReference type="GO" id="GO:0005737">
    <property type="term" value="C:cytoplasm"/>
    <property type="evidence" value="ECO:0007669"/>
    <property type="project" value="TreeGrafter"/>
</dbReference>
<name>A0A3N4KC28_9PEZI</name>
<dbReference type="InParanoid" id="A0A3N4KC28"/>
<evidence type="ECO:0000256" key="1">
    <source>
        <dbReference type="ARBA" id="ARBA00010218"/>
    </source>
</evidence>
<dbReference type="PANTHER" id="PTHR28063:SF1">
    <property type="entry name" value="RNA POLYMERASE II NUCLEAR LOCALIZATION PROTEIN IWR1"/>
    <property type="match status" value="1"/>
</dbReference>
<evidence type="ECO:0000313" key="4">
    <source>
        <dbReference type="EMBL" id="RPB08057.1"/>
    </source>
</evidence>
<dbReference type="Pfam" id="PF08574">
    <property type="entry name" value="Iwr1"/>
    <property type="match status" value="1"/>
</dbReference>
<organism evidence="4 5">
    <name type="scientific">Morchella conica CCBAS932</name>
    <dbReference type="NCBI Taxonomy" id="1392247"/>
    <lineage>
        <taxon>Eukaryota</taxon>
        <taxon>Fungi</taxon>
        <taxon>Dikarya</taxon>
        <taxon>Ascomycota</taxon>
        <taxon>Pezizomycotina</taxon>
        <taxon>Pezizomycetes</taxon>
        <taxon>Pezizales</taxon>
        <taxon>Morchellaceae</taxon>
        <taxon>Morchella</taxon>
    </lineage>
</organism>
<evidence type="ECO:0000259" key="3">
    <source>
        <dbReference type="Pfam" id="PF08574"/>
    </source>
</evidence>
<reference evidence="4 5" key="1">
    <citation type="journal article" date="2018" name="Nat. Ecol. Evol.">
        <title>Pezizomycetes genomes reveal the molecular basis of ectomycorrhizal truffle lifestyle.</title>
        <authorList>
            <person name="Murat C."/>
            <person name="Payen T."/>
            <person name="Noel B."/>
            <person name="Kuo A."/>
            <person name="Morin E."/>
            <person name="Chen J."/>
            <person name="Kohler A."/>
            <person name="Krizsan K."/>
            <person name="Balestrini R."/>
            <person name="Da Silva C."/>
            <person name="Montanini B."/>
            <person name="Hainaut M."/>
            <person name="Levati E."/>
            <person name="Barry K.W."/>
            <person name="Belfiori B."/>
            <person name="Cichocki N."/>
            <person name="Clum A."/>
            <person name="Dockter R.B."/>
            <person name="Fauchery L."/>
            <person name="Guy J."/>
            <person name="Iotti M."/>
            <person name="Le Tacon F."/>
            <person name="Lindquist E.A."/>
            <person name="Lipzen A."/>
            <person name="Malagnac F."/>
            <person name="Mello A."/>
            <person name="Molinier V."/>
            <person name="Miyauchi S."/>
            <person name="Poulain J."/>
            <person name="Riccioni C."/>
            <person name="Rubini A."/>
            <person name="Sitrit Y."/>
            <person name="Splivallo R."/>
            <person name="Traeger S."/>
            <person name="Wang M."/>
            <person name="Zifcakova L."/>
            <person name="Wipf D."/>
            <person name="Zambonelli A."/>
            <person name="Paolocci F."/>
            <person name="Nowrousian M."/>
            <person name="Ottonello S."/>
            <person name="Baldrian P."/>
            <person name="Spatafora J.W."/>
            <person name="Henrissat B."/>
            <person name="Nagy L.G."/>
            <person name="Aury J.M."/>
            <person name="Wincker P."/>
            <person name="Grigoriev I.V."/>
            <person name="Bonfante P."/>
            <person name="Martin F.M."/>
        </authorList>
    </citation>
    <scope>NUCLEOTIDE SEQUENCE [LARGE SCALE GENOMIC DNA]</scope>
    <source>
        <strain evidence="4 5">CCBAS932</strain>
    </source>
</reference>
<proteinExistence type="inferred from homology"/>
<feature type="compositionally biased region" description="Low complexity" evidence="2">
    <location>
        <begin position="208"/>
        <end position="218"/>
    </location>
</feature>
<feature type="domain" description="Transcription factor Iwr1" evidence="3">
    <location>
        <begin position="408"/>
        <end position="478"/>
    </location>
</feature>
<dbReference type="InterPro" id="IPR040150">
    <property type="entry name" value="Iwr1"/>
</dbReference>
<dbReference type="PANTHER" id="PTHR28063">
    <property type="entry name" value="RNA POLYMERASE II NUCLEAR LOCALIZATION PROTEIN IWR1"/>
    <property type="match status" value="1"/>
</dbReference>
<evidence type="ECO:0000313" key="5">
    <source>
        <dbReference type="Proteomes" id="UP000277580"/>
    </source>
</evidence>
<feature type="compositionally biased region" description="Acidic residues" evidence="2">
    <location>
        <begin position="475"/>
        <end position="491"/>
    </location>
</feature>
<comment type="similarity">
    <text evidence="1">Belongs to the IWR1/SLC7A6OS family.</text>
</comment>
<keyword evidence="5" id="KW-1185">Reference proteome</keyword>
<dbReference type="EMBL" id="ML119169">
    <property type="protein sequence ID" value="RPB08057.1"/>
    <property type="molecule type" value="Genomic_DNA"/>
</dbReference>
<feature type="region of interest" description="Disordered" evidence="2">
    <location>
        <begin position="444"/>
        <end position="516"/>
    </location>
</feature>
<sequence length="573" mass="63912">MSLPPSTIRIKRKLDEAPVQALYVDRSETKRQKVKKDFVFRLARTVTSPTDPTPQPFQPLHRPRNSLSGIPQVRSTLTPASRSRPASPSLGVARTLVSRTPSPGHGIGPLPAGSKLALDTSDVRSSRKSKFKVPLSAIARADSYESVNNVESPATIASTTPIGEKAKVPAIEHLKSSDDNEGPVRKGTFGDDKTHSLSTSPPPEKGAKTASSPSSTTAGKRKAAAAVRRYHLAKRLRIKHPHPYSTAATRRSAIFVRESSEPIDEDAPMETHTVEEEKLAEQKEKPVKIRKRPRTHPEEKKRIEEEKRKLQQEKEKEEKAKKQETNTKVKLEEQSGLDPLTLAMQKMVFEYLNSENNDGIRNLVVTNSPRGVPMKSKMQDKIGGGLGGGTWKDVDKKEIDEELEDEEGFVYDVYIREEVKPENSKKEGEDYGLIIINGSDDEEWWYEGDDDVDSDDIYGSDDEDSNAEDYHTNDYPEEPAYDSDDADEVDEFGVLGIDSADDGDDDDSDDGGIFKSWNKQKKFADEEEFDLEYDEDVDAEAEDMRRKMAGIWGYREGGRVTGGRVVSGDEMED</sequence>
<dbReference type="GO" id="GO:0006606">
    <property type="term" value="P:protein import into nucleus"/>
    <property type="evidence" value="ECO:0007669"/>
    <property type="project" value="InterPro"/>
</dbReference>
<protein>
    <recommendedName>
        <fullName evidence="3">Transcription factor Iwr1 domain-containing protein</fullName>
    </recommendedName>
</protein>
<feature type="compositionally biased region" description="Polar residues" evidence="2">
    <location>
        <begin position="65"/>
        <end position="78"/>
    </location>
</feature>
<feature type="compositionally biased region" description="Acidic residues" evidence="2">
    <location>
        <begin position="444"/>
        <end position="467"/>
    </location>
</feature>
<feature type="compositionally biased region" description="Low complexity" evidence="2">
    <location>
        <begin position="79"/>
        <end position="89"/>
    </location>
</feature>